<gene>
    <name evidence="8" type="ORF">LZ016_10980</name>
</gene>
<dbReference type="PROSITE" id="PS50850">
    <property type="entry name" value="MFS"/>
    <property type="match status" value="1"/>
</dbReference>
<feature type="transmembrane region" description="Helical" evidence="6">
    <location>
        <begin position="56"/>
        <end position="76"/>
    </location>
</feature>
<keyword evidence="2" id="KW-0813">Transport</keyword>
<feature type="domain" description="Major facilitator superfamily (MFS) profile" evidence="7">
    <location>
        <begin position="22"/>
        <end position="422"/>
    </location>
</feature>
<feature type="transmembrane region" description="Helical" evidence="6">
    <location>
        <begin position="359"/>
        <end position="382"/>
    </location>
</feature>
<reference evidence="8 9" key="1">
    <citation type="submission" date="2022-03" db="EMBL/GenBank/DDBJ databases">
        <authorList>
            <person name="Jo J.-H."/>
            <person name="Im W.-T."/>
        </authorList>
    </citation>
    <scope>NUCLEOTIDE SEQUENCE [LARGE SCALE GENOMIC DNA]</scope>
    <source>
        <strain evidence="8 9">SM33</strain>
    </source>
</reference>
<dbReference type="InterPro" id="IPR020846">
    <property type="entry name" value="MFS_dom"/>
</dbReference>
<feature type="transmembrane region" description="Helical" evidence="6">
    <location>
        <begin position="148"/>
        <end position="171"/>
    </location>
</feature>
<evidence type="ECO:0000256" key="5">
    <source>
        <dbReference type="ARBA" id="ARBA00023136"/>
    </source>
</evidence>
<feature type="transmembrane region" description="Helical" evidence="6">
    <location>
        <begin position="394"/>
        <end position="417"/>
    </location>
</feature>
<evidence type="ECO:0000256" key="3">
    <source>
        <dbReference type="ARBA" id="ARBA00022692"/>
    </source>
</evidence>
<dbReference type="Proteomes" id="UP001203058">
    <property type="component" value="Unassembled WGS sequence"/>
</dbReference>
<dbReference type="RefSeq" id="WP_241447522.1">
    <property type="nucleotide sequence ID" value="NZ_JAKZHW010000002.1"/>
</dbReference>
<feature type="transmembrane region" description="Helical" evidence="6">
    <location>
        <begin position="261"/>
        <end position="285"/>
    </location>
</feature>
<dbReference type="InterPro" id="IPR011701">
    <property type="entry name" value="MFS"/>
</dbReference>
<evidence type="ECO:0000256" key="1">
    <source>
        <dbReference type="ARBA" id="ARBA00004141"/>
    </source>
</evidence>
<proteinExistence type="predicted"/>
<comment type="caution">
    <text evidence="8">The sequence shown here is derived from an EMBL/GenBank/DDBJ whole genome shotgun (WGS) entry which is preliminary data.</text>
</comment>
<evidence type="ECO:0000256" key="4">
    <source>
        <dbReference type="ARBA" id="ARBA00022989"/>
    </source>
</evidence>
<dbReference type="EMBL" id="JAKZHW010000002">
    <property type="protein sequence ID" value="MCH8616620.1"/>
    <property type="molecule type" value="Genomic_DNA"/>
</dbReference>
<protein>
    <submittedName>
        <fullName evidence="8">MFS transporter</fullName>
    </submittedName>
</protein>
<comment type="subcellular location">
    <subcellularLocation>
        <location evidence="1">Membrane</location>
        <topology evidence="1">Multi-pass membrane protein</topology>
    </subcellularLocation>
</comment>
<organism evidence="8 9">
    <name type="scientific">Sphingomonas telluris</name>
    <dbReference type="NCBI Taxonomy" id="2907998"/>
    <lineage>
        <taxon>Bacteria</taxon>
        <taxon>Pseudomonadati</taxon>
        <taxon>Pseudomonadota</taxon>
        <taxon>Alphaproteobacteria</taxon>
        <taxon>Sphingomonadales</taxon>
        <taxon>Sphingomonadaceae</taxon>
        <taxon>Sphingomonas</taxon>
    </lineage>
</organism>
<dbReference type="SUPFAM" id="SSF103473">
    <property type="entry name" value="MFS general substrate transporter"/>
    <property type="match status" value="1"/>
</dbReference>
<feature type="transmembrane region" description="Helical" evidence="6">
    <location>
        <begin position="20"/>
        <end position="44"/>
    </location>
</feature>
<dbReference type="Pfam" id="PF07690">
    <property type="entry name" value="MFS_1"/>
    <property type="match status" value="1"/>
</dbReference>
<sequence length="426" mass="45134">MSGEADRAPAWTLYRPSQRWGFLGILFLASASSSIDRHVMSVLIEPIKAEFHASDTVMGLLGGFAFAALYATLGLPVARFADRGDRKLVISAALAVWSIMTLLCGMARTLPELVLARVGVGAGEAGAMPPAQSLIADYFPPDQRARALGVFISSSTAGYLLAFTLGAWLAATHGWRSAFVALGAPGLLLCVLTLFGLREPRLRTQKDQRPQQESLRTTLAALAGKRTFVLLCVATILYFLVAYGAVIWFPSYLVRVLHLDLVSVGAIFGALGAVASLVGSVFGGLITDFATRRGGAYAARVPSLIMIGVVPFYELALFSNEPVLFYAASFVGAVGLSAAVPAFFTLLHRICGSPRRSMAVAILFFFANLVGLGLGPVLTGVLSDHFSAAYGPVGLRYSLMIAFAALVLSGMALWAAATSVERDTED</sequence>
<dbReference type="Gene3D" id="1.20.1250.20">
    <property type="entry name" value="MFS general substrate transporter like domains"/>
    <property type="match status" value="1"/>
</dbReference>
<dbReference type="PANTHER" id="PTHR23505">
    <property type="entry name" value="SPINSTER"/>
    <property type="match status" value="1"/>
</dbReference>
<evidence type="ECO:0000313" key="9">
    <source>
        <dbReference type="Proteomes" id="UP001203058"/>
    </source>
</evidence>
<accession>A0ABS9VNR7</accession>
<dbReference type="PANTHER" id="PTHR23505:SF79">
    <property type="entry name" value="PROTEIN SPINSTER"/>
    <property type="match status" value="1"/>
</dbReference>
<dbReference type="InterPro" id="IPR036259">
    <property type="entry name" value="MFS_trans_sf"/>
</dbReference>
<keyword evidence="5 6" id="KW-0472">Membrane</keyword>
<feature type="transmembrane region" description="Helical" evidence="6">
    <location>
        <begin position="297"/>
        <end position="318"/>
    </location>
</feature>
<name>A0ABS9VNR7_9SPHN</name>
<keyword evidence="3 6" id="KW-0812">Transmembrane</keyword>
<evidence type="ECO:0000259" key="7">
    <source>
        <dbReference type="PROSITE" id="PS50850"/>
    </source>
</evidence>
<evidence type="ECO:0000256" key="6">
    <source>
        <dbReference type="SAM" id="Phobius"/>
    </source>
</evidence>
<feature type="transmembrane region" description="Helical" evidence="6">
    <location>
        <begin position="324"/>
        <end position="347"/>
    </location>
</feature>
<dbReference type="CDD" id="cd17328">
    <property type="entry name" value="MFS_spinster_like"/>
    <property type="match status" value="1"/>
</dbReference>
<feature type="transmembrane region" description="Helical" evidence="6">
    <location>
        <begin position="177"/>
        <end position="197"/>
    </location>
</feature>
<evidence type="ECO:0000313" key="8">
    <source>
        <dbReference type="EMBL" id="MCH8616620.1"/>
    </source>
</evidence>
<evidence type="ECO:0000256" key="2">
    <source>
        <dbReference type="ARBA" id="ARBA00022448"/>
    </source>
</evidence>
<dbReference type="InterPro" id="IPR044770">
    <property type="entry name" value="MFS_spinster-like"/>
</dbReference>
<keyword evidence="4 6" id="KW-1133">Transmembrane helix</keyword>
<keyword evidence="9" id="KW-1185">Reference proteome</keyword>
<feature type="transmembrane region" description="Helical" evidence="6">
    <location>
        <begin position="88"/>
        <end position="107"/>
    </location>
</feature>
<feature type="transmembrane region" description="Helical" evidence="6">
    <location>
        <begin position="228"/>
        <end position="249"/>
    </location>
</feature>